<organism evidence="2 3">
    <name type="scientific">Allacma fusca</name>
    <dbReference type="NCBI Taxonomy" id="39272"/>
    <lineage>
        <taxon>Eukaryota</taxon>
        <taxon>Metazoa</taxon>
        <taxon>Ecdysozoa</taxon>
        <taxon>Arthropoda</taxon>
        <taxon>Hexapoda</taxon>
        <taxon>Collembola</taxon>
        <taxon>Symphypleona</taxon>
        <taxon>Sminthuridae</taxon>
        <taxon>Allacma</taxon>
    </lineage>
</organism>
<dbReference type="InterPro" id="IPR001251">
    <property type="entry name" value="CRAL-TRIO_dom"/>
</dbReference>
<sequence length="148" mass="17296">RSVVEKNGQELADLKKMQDLVVERLWTSFYRKPLNDTESGLVDDEFVILLDLKSYDLLELTSLQNLKYLMEYFAKFDKCYEKFAYGFMINVSAVAKQFVGMYRAFMPNYIERTDVFGTNPTVWIPQLLRKIPPDQLPLKYSGLTSLEP</sequence>
<protein>
    <recommendedName>
        <fullName evidence="1">CRAL-TRIO domain-containing protein</fullName>
    </recommendedName>
</protein>
<dbReference type="EMBL" id="CAJVCH010505833">
    <property type="protein sequence ID" value="CAG7821283.1"/>
    <property type="molecule type" value="Genomic_DNA"/>
</dbReference>
<reference evidence="2" key="1">
    <citation type="submission" date="2021-06" db="EMBL/GenBank/DDBJ databases">
        <authorList>
            <person name="Hodson N. C."/>
            <person name="Mongue J. A."/>
            <person name="Jaron S. K."/>
        </authorList>
    </citation>
    <scope>NUCLEOTIDE SEQUENCE</scope>
</reference>
<dbReference type="Pfam" id="PF00650">
    <property type="entry name" value="CRAL_TRIO"/>
    <property type="match status" value="1"/>
</dbReference>
<evidence type="ECO:0000259" key="1">
    <source>
        <dbReference type="Pfam" id="PF00650"/>
    </source>
</evidence>
<evidence type="ECO:0000313" key="2">
    <source>
        <dbReference type="EMBL" id="CAG7821283.1"/>
    </source>
</evidence>
<dbReference type="AlphaFoldDB" id="A0A8J2LET5"/>
<evidence type="ECO:0000313" key="3">
    <source>
        <dbReference type="Proteomes" id="UP000708208"/>
    </source>
</evidence>
<feature type="non-terminal residue" evidence="2">
    <location>
        <position position="1"/>
    </location>
</feature>
<accession>A0A8J2LET5</accession>
<name>A0A8J2LET5_9HEXA</name>
<feature type="domain" description="CRAL-TRIO" evidence="1">
    <location>
        <begin position="44"/>
        <end position="142"/>
    </location>
</feature>
<proteinExistence type="predicted"/>
<keyword evidence="3" id="KW-1185">Reference proteome</keyword>
<dbReference type="OrthoDB" id="75724at2759"/>
<comment type="caution">
    <text evidence="2">The sequence shown here is derived from an EMBL/GenBank/DDBJ whole genome shotgun (WGS) entry which is preliminary data.</text>
</comment>
<gene>
    <name evidence="2" type="ORF">AFUS01_LOCUS31631</name>
</gene>
<dbReference type="Proteomes" id="UP000708208">
    <property type="component" value="Unassembled WGS sequence"/>
</dbReference>